<accession>A0AAD2CJW9</accession>
<evidence type="ECO:0000313" key="3">
    <source>
        <dbReference type="Proteomes" id="UP001295423"/>
    </source>
</evidence>
<dbReference type="InterPro" id="IPR012312">
    <property type="entry name" value="Hemerythrin-like"/>
</dbReference>
<proteinExistence type="predicted"/>
<dbReference type="AlphaFoldDB" id="A0AAD2CJW9"/>
<evidence type="ECO:0000313" key="2">
    <source>
        <dbReference type="EMBL" id="CAJ1935084.1"/>
    </source>
</evidence>
<dbReference type="Pfam" id="PF01814">
    <property type="entry name" value="Hemerythrin"/>
    <property type="match status" value="1"/>
</dbReference>
<protein>
    <recommendedName>
        <fullName evidence="1">Hemerythrin-like domain-containing protein</fullName>
    </recommendedName>
</protein>
<dbReference type="Gene3D" id="1.20.120.520">
    <property type="entry name" value="nmb1532 protein domain like"/>
    <property type="match status" value="1"/>
</dbReference>
<evidence type="ECO:0000259" key="1">
    <source>
        <dbReference type="Pfam" id="PF01814"/>
    </source>
</evidence>
<name>A0AAD2CJW9_9STRA</name>
<reference evidence="2" key="1">
    <citation type="submission" date="2023-08" db="EMBL/GenBank/DDBJ databases">
        <authorList>
            <person name="Audoor S."/>
            <person name="Bilcke G."/>
        </authorList>
    </citation>
    <scope>NUCLEOTIDE SEQUENCE</scope>
</reference>
<dbReference type="EMBL" id="CAKOGP040000446">
    <property type="protein sequence ID" value="CAJ1935084.1"/>
    <property type="molecule type" value="Genomic_DNA"/>
</dbReference>
<feature type="domain" description="Hemerythrin-like" evidence="1">
    <location>
        <begin position="87"/>
        <end position="231"/>
    </location>
</feature>
<keyword evidence="3" id="KW-1185">Reference proteome</keyword>
<gene>
    <name evidence="2" type="ORF">CYCCA115_LOCUS4422</name>
</gene>
<organism evidence="2 3">
    <name type="scientific">Cylindrotheca closterium</name>
    <dbReference type="NCBI Taxonomy" id="2856"/>
    <lineage>
        <taxon>Eukaryota</taxon>
        <taxon>Sar</taxon>
        <taxon>Stramenopiles</taxon>
        <taxon>Ochrophyta</taxon>
        <taxon>Bacillariophyta</taxon>
        <taxon>Bacillariophyceae</taxon>
        <taxon>Bacillariophycidae</taxon>
        <taxon>Bacillariales</taxon>
        <taxon>Bacillariaceae</taxon>
        <taxon>Cylindrotheca</taxon>
    </lineage>
</organism>
<comment type="caution">
    <text evidence="2">The sequence shown here is derived from an EMBL/GenBank/DDBJ whole genome shotgun (WGS) entry which is preliminary data.</text>
</comment>
<sequence length="241" mass="28361">MTKNNNNNNNNNKMNKNDDWQKQLKIILNQRRGVGNFKDYTVSEKHAKRMQQLAESVPEVYNNPSSTPRSKWFDHPNYRRNSQMPMFHVHFRQEMQSVLAYLEKAHTLSSCSGKNPYQSCKSAFWQFQGCMGGLNGHVSIEEYAWFPVFQNLFPKVDLRFLFEDHEGLHRAEDQVMQALQDLTDRASSFQQEEKDNDDLEERVVSCIQLVMDFDQQLMGHLGEEEEILMPMSLTFEKRMPL</sequence>
<dbReference type="Proteomes" id="UP001295423">
    <property type="component" value="Unassembled WGS sequence"/>
</dbReference>